<dbReference type="GO" id="GO:0006313">
    <property type="term" value="P:DNA transposition"/>
    <property type="evidence" value="ECO:0007669"/>
    <property type="project" value="InterPro"/>
</dbReference>
<dbReference type="GO" id="GO:0004803">
    <property type="term" value="F:transposase activity"/>
    <property type="evidence" value="ECO:0007669"/>
    <property type="project" value="InterPro"/>
</dbReference>
<evidence type="ECO:0000313" key="4">
    <source>
        <dbReference type="EMBL" id="BAV65991.1"/>
    </source>
</evidence>
<dbReference type="EMBL" id="AP017660">
    <property type="protein sequence ID" value="BAV66984.1"/>
    <property type="molecule type" value="Genomic_DNA"/>
</dbReference>
<reference evidence="4 7" key="1">
    <citation type="submission" date="2016-10" db="EMBL/GenBank/DDBJ databases">
        <title>Complete Genome Sequence of the Nonylphenol-Degrading Bacterium Sphingobium cloacae JCM 10874T.</title>
        <authorList>
            <person name="Ootsuka M."/>
            <person name="Nishizawa T."/>
            <person name="Ohta H."/>
        </authorList>
    </citation>
    <scope>NUCLEOTIDE SEQUENCE [LARGE SCALE GENOMIC DNA]</scope>
    <source>
        <strain evidence="4 7">JCM 10874</strain>
        <plasmid evidence="5">pSCLO_3</plasmid>
        <plasmid evidence="7">psclo_3 dna</plasmid>
        <plasmid evidence="6">pSCLO_6</plasmid>
        <plasmid evidence="7">psclo_6 dna</plasmid>
    </source>
</reference>
<dbReference type="KEGG" id="sclo:SCLO_6000350"/>
<evidence type="ECO:0000313" key="7">
    <source>
        <dbReference type="Proteomes" id="UP000218272"/>
    </source>
</evidence>
<gene>
    <name evidence="2" type="ORF">SCLO_1010480</name>
    <name evidence="3" type="ORF">SCLO_1018610</name>
    <name evidence="4" type="ORF">SCLO_1029510</name>
    <name evidence="5" type="ORF">SCLO_3000760</name>
    <name evidence="6" type="ORF">SCLO_6000350</name>
</gene>
<dbReference type="PANTHER" id="PTHR37936">
    <property type="entry name" value="TRANSPOSASE INSC FOR INSERTION ELEMENT IS2A-RELATED"/>
    <property type="match status" value="1"/>
</dbReference>
<dbReference type="Proteomes" id="UP000218272">
    <property type="component" value="Plasmid pSCLO_3"/>
</dbReference>
<dbReference type="RefSeq" id="WP_082734689.1">
    <property type="nucleotide sequence ID" value="NZ_AP017655.1"/>
</dbReference>
<keyword evidence="7" id="KW-1185">Reference proteome</keyword>
<dbReference type="SUPFAM" id="SSF48295">
    <property type="entry name" value="TrpR-like"/>
    <property type="match status" value="1"/>
</dbReference>
<dbReference type="EMBL" id="AP017655">
    <property type="protein sequence ID" value="BAV64901.1"/>
    <property type="molecule type" value="Genomic_DNA"/>
</dbReference>
<dbReference type="AlphaFoldDB" id="A0A1E1F6F5"/>
<evidence type="ECO:0000256" key="1">
    <source>
        <dbReference type="ARBA" id="ARBA00009964"/>
    </source>
</evidence>
<dbReference type="Gene3D" id="1.10.10.10">
    <property type="entry name" value="Winged helix-like DNA-binding domain superfamily/Winged helix DNA-binding domain"/>
    <property type="match status" value="1"/>
</dbReference>
<dbReference type="Pfam" id="PF01527">
    <property type="entry name" value="HTH_Tnp_1"/>
    <property type="match status" value="1"/>
</dbReference>
<organism evidence="4 7">
    <name type="scientific">Sphingobium cloacae</name>
    <dbReference type="NCBI Taxonomy" id="120107"/>
    <lineage>
        <taxon>Bacteria</taxon>
        <taxon>Pseudomonadati</taxon>
        <taxon>Pseudomonadota</taxon>
        <taxon>Alphaproteobacteria</taxon>
        <taxon>Sphingomonadales</taxon>
        <taxon>Sphingomonadaceae</taxon>
        <taxon>Sphingobium</taxon>
    </lineage>
</organism>
<accession>A0A1E1F6F5</accession>
<dbReference type="KEGG" id="sclo:SCLO_1029510"/>
<geneLocation type="plasmid" evidence="7">
    <name>psclo_6 dna</name>
</geneLocation>
<evidence type="ECO:0000313" key="6">
    <source>
        <dbReference type="EMBL" id="BAV66984.1"/>
    </source>
</evidence>
<dbReference type="GO" id="GO:0043565">
    <property type="term" value="F:sequence-specific DNA binding"/>
    <property type="evidence" value="ECO:0007669"/>
    <property type="project" value="InterPro"/>
</dbReference>
<dbReference type="InterPro" id="IPR010921">
    <property type="entry name" value="Trp_repressor/repl_initiator"/>
</dbReference>
<dbReference type="EMBL" id="AP017655">
    <property type="protein sequence ID" value="BAV65991.1"/>
    <property type="molecule type" value="Genomic_DNA"/>
</dbReference>
<proteinExistence type="inferred from homology"/>
<dbReference type="Proteomes" id="UP000218272">
    <property type="component" value="Chromosome SCLO_1"/>
</dbReference>
<dbReference type="KEGG" id="sclo:SCLO_1018610"/>
<protein>
    <recommendedName>
        <fullName evidence="8">Transposase</fullName>
    </recommendedName>
</protein>
<dbReference type="KEGG" id="sclo:SCLO_3000760"/>
<dbReference type="OrthoDB" id="7476756at2"/>
<name>A0A1E1F6F5_9SPHN</name>
<keyword evidence="5" id="KW-0614">Plasmid</keyword>
<evidence type="ECO:0000313" key="3">
    <source>
        <dbReference type="EMBL" id="BAV64901.1"/>
    </source>
</evidence>
<geneLocation type="plasmid" evidence="6">
    <name>pSCLO_6</name>
</geneLocation>
<dbReference type="InterPro" id="IPR002514">
    <property type="entry name" value="Transposase_8"/>
</dbReference>
<dbReference type="PANTHER" id="PTHR37936:SF3">
    <property type="entry name" value="TRANSPOSASE INSC FOR INSERTION ELEMENT IS2A-RELATED"/>
    <property type="match status" value="1"/>
</dbReference>
<dbReference type="InterPro" id="IPR036388">
    <property type="entry name" value="WH-like_DNA-bd_sf"/>
</dbReference>
<dbReference type="Proteomes" id="UP000218272">
    <property type="component" value="Plasmid pSCLO_6"/>
</dbReference>
<dbReference type="EMBL" id="AP017655">
    <property type="protein sequence ID" value="BAV64088.1"/>
    <property type="molecule type" value="Genomic_DNA"/>
</dbReference>
<dbReference type="EMBL" id="AP017657">
    <property type="protein sequence ID" value="BAV66743.1"/>
    <property type="molecule type" value="Genomic_DNA"/>
</dbReference>
<geneLocation type="plasmid" evidence="5">
    <name>pSCLO_3</name>
</geneLocation>
<evidence type="ECO:0008006" key="8">
    <source>
        <dbReference type="Google" id="ProtNLM"/>
    </source>
</evidence>
<dbReference type="KEGG" id="sclo:SCLO_1010480"/>
<evidence type="ECO:0000313" key="5">
    <source>
        <dbReference type="EMBL" id="BAV66743.1"/>
    </source>
</evidence>
<evidence type="ECO:0000313" key="2">
    <source>
        <dbReference type="EMBL" id="BAV64088.1"/>
    </source>
</evidence>
<comment type="similarity">
    <text evidence="1">Belongs to the transposase 8 family.</text>
</comment>
<geneLocation type="plasmid" evidence="7">
    <name>psclo_3 dna</name>
</geneLocation>
<sequence>MTVEQEIDGSGGVENGRRRRWTLEEKRAVVELSLDPACSMAEVAACFDVLPAQIYAWRRELREMAEDAAREDRAMFLPAVIEPTSVPAVLLEPEAANARLLPDAVVQVAMEVRGVPVMVAHGASSTLVASVIAALLRAR</sequence>